<protein>
    <submittedName>
        <fullName evidence="1">Unnamed protein product</fullName>
    </submittedName>
</protein>
<dbReference type="AlphaFoldDB" id="A0A9W7CQD8"/>
<evidence type="ECO:0000313" key="1">
    <source>
        <dbReference type="EMBL" id="GMF34451.1"/>
    </source>
</evidence>
<dbReference type="EMBL" id="BSXW01001185">
    <property type="protein sequence ID" value="GMF34451.1"/>
    <property type="molecule type" value="Genomic_DNA"/>
</dbReference>
<gene>
    <name evidence="1" type="ORF">Plil01_001467300</name>
</gene>
<keyword evidence="2" id="KW-1185">Reference proteome</keyword>
<dbReference type="Proteomes" id="UP001165083">
    <property type="component" value="Unassembled WGS sequence"/>
</dbReference>
<name>A0A9W7CQD8_9STRA</name>
<organism evidence="1 2">
    <name type="scientific">Phytophthora lilii</name>
    <dbReference type="NCBI Taxonomy" id="2077276"/>
    <lineage>
        <taxon>Eukaryota</taxon>
        <taxon>Sar</taxon>
        <taxon>Stramenopiles</taxon>
        <taxon>Oomycota</taxon>
        <taxon>Peronosporomycetes</taxon>
        <taxon>Peronosporales</taxon>
        <taxon>Peronosporaceae</taxon>
        <taxon>Phytophthora</taxon>
    </lineage>
</organism>
<comment type="caution">
    <text evidence="1">The sequence shown here is derived from an EMBL/GenBank/DDBJ whole genome shotgun (WGS) entry which is preliminary data.</text>
</comment>
<accession>A0A9W7CQD8</accession>
<evidence type="ECO:0000313" key="2">
    <source>
        <dbReference type="Proteomes" id="UP001165083"/>
    </source>
</evidence>
<proteinExistence type="predicted"/>
<reference evidence="1" key="1">
    <citation type="submission" date="2023-04" db="EMBL/GenBank/DDBJ databases">
        <title>Phytophthora lilii NBRC 32176.</title>
        <authorList>
            <person name="Ichikawa N."/>
            <person name="Sato H."/>
            <person name="Tonouchi N."/>
        </authorList>
    </citation>
    <scope>NUCLEOTIDE SEQUENCE</scope>
    <source>
        <strain evidence="1">NBRC 32176</strain>
    </source>
</reference>
<sequence>MSNTSTATLRTLRAAKIPALLATSVDPAETSRLGALGTRWSLASLAASVCNTKPSTHHTGGASVNSAFIAATVCDATSTALGCLLAELNAASS</sequence>